<gene>
    <name evidence="7" type="ORF">HXX76_001820</name>
</gene>
<evidence type="ECO:0000256" key="4">
    <source>
        <dbReference type="ARBA" id="ARBA00023136"/>
    </source>
</evidence>
<evidence type="ECO:0000256" key="5">
    <source>
        <dbReference type="SAM" id="MobiDB-lite"/>
    </source>
</evidence>
<feature type="compositionally biased region" description="Basic and acidic residues" evidence="5">
    <location>
        <begin position="448"/>
        <end position="457"/>
    </location>
</feature>
<feature type="transmembrane region" description="Helical" evidence="6">
    <location>
        <begin position="20"/>
        <end position="38"/>
    </location>
</feature>
<feature type="transmembrane region" description="Helical" evidence="6">
    <location>
        <begin position="129"/>
        <end position="147"/>
    </location>
</feature>
<dbReference type="EMBL" id="JAEHOC010000003">
    <property type="protein sequence ID" value="KAG2443463.1"/>
    <property type="molecule type" value="Genomic_DNA"/>
</dbReference>
<comment type="subcellular location">
    <subcellularLocation>
        <location evidence="1">Membrane</location>
        <topology evidence="1">Multi-pass membrane protein</topology>
    </subcellularLocation>
</comment>
<feature type="transmembrane region" description="Helical" evidence="6">
    <location>
        <begin position="403"/>
        <end position="421"/>
    </location>
</feature>
<organism evidence="7 8">
    <name type="scientific">Chlamydomonas incerta</name>
    <dbReference type="NCBI Taxonomy" id="51695"/>
    <lineage>
        <taxon>Eukaryota</taxon>
        <taxon>Viridiplantae</taxon>
        <taxon>Chlorophyta</taxon>
        <taxon>core chlorophytes</taxon>
        <taxon>Chlorophyceae</taxon>
        <taxon>CS clade</taxon>
        <taxon>Chlamydomonadales</taxon>
        <taxon>Chlamydomonadaceae</taxon>
        <taxon>Chlamydomonas</taxon>
    </lineage>
</organism>
<evidence type="ECO:0000256" key="6">
    <source>
        <dbReference type="SAM" id="Phobius"/>
    </source>
</evidence>
<dbReference type="GO" id="GO:0032216">
    <property type="term" value="F:glucosaminyl-phosphatidylinositol O-acyltransferase activity"/>
    <property type="evidence" value="ECO:0007669"/>
    <property type="project" value="TreeGrafter"/>
</dbReference>
<evidence type="ECO:0000256" key="3">
    <source>
        <dbReference type="ARBA" id="ARBA00022989"/>
    </source>
</evidence>
<protein>
    <recommendedName>
        <fullName evidence="9">Phosphatidylinositol-glycan biosynthesis class W protein</fullName>
    </recommendedName>
</protein>
<sequence>MDRKAAKEAFVSGLSGASKAEVFALVASLSLSIVVCELAKTGRRFKSWRFTALMELVLIVYLQLLLCTGALPLAPTAWTWAALAAAGCAGQLLAAPPSHRGLPSSPPGSEAALRALVGKRKSFIGAFRGALMVATCIAILAVDFHVFPRRYAKAETYGTGYMDVGVGGVVLAAGLVSPVATSGTDGTPWKPAPLLQRIWTGLRGAAVCWVLGLARLVTTRAVDYQEHVGEYGVHWNFFDTIAVVALLGAAVAVPPGRLGAAAVAVTAAHQAALTLGGLGPWVMSPQRDPSSLLSLNKEGLVSAPGFYALFLWGAALARTMHTGLQRAVAQAVTCAGAVAGGGEGAAGKQGPAAAPRRRRLALAEPVLRWWLAMVGLDAGLWAAVAALETYVEPVSRRSCNAAYVLWIAAQLLAGLLPLALAQALAAVTAAADGGAPGQAPPQAAAEADGAKGGEPTEAKAGAGAGSLPAWGPTILQAVSAAQLPVFLVANLLTGAVNLALDTMQVRDWPARALLGVYIAAVCAVALALQRWGLRLKL</sequence>
<keyword evidence="4 6" id="KW-0472">Membrane</keyword>
<proteinExistence type="predicted"/>
<evidence type="ECO:0000313" key="7">
    <source>
        <dbReference type="EMBL" id="KAG2443463.1"/>
    </source>
</evidence>
<feature type="transmembrane region" description="Helical" evidence="6">
    <location>
        <begin position="159"/>
        <end position="180"/>
    </location>
</feature>
<keyword evidence="3 6" id="KW-1133">Transmembrane helix</keyword>
<name>A0A835TH50_CHLIN</name>
<dbReference type="GO" id="GO:0005783">
    <property type="term" value="C:endoplasmic reticulum"/>
    <property type="evidence" value="ECO:0007669"/>
    <property type="project" value="TreeGrafter"/>
</dbReference>
<dbReference type="GO" id="GO:0016020">
    <property type="term" value="C:membrane"/>
    <property type="evidence" value="ECO:0007669"/>
    <property type="project" value="UniProtKB-SubCell"/>
</dbReference>
<keyword evidence="2 6" id="KW-0812">Transmembrane</keyword>
<dbReference type="GO" id="GO:0072659">
    <property type="term" value="P:protein localization to plasma membrane"/>
    <property type="evidence" value="ECO:0007669"/>
    <property type="project" value="TreeGrafter"/>
</dbReference>
<dbReference type="GO" id="GO:0006506">
    <property type="term" value="P:GPI anchor biosynthetic process"/>
    <property type="evidence" value="ECO:0007669"/>
    <property type="project" value="InterPro"/>
</dbReference>
<feature type="transmembrane region" description="Helical" evidence="6">
    <location>
        <begin position="234"/>
        <end position="253"/>
    </location>
</feature>
<dbReference type="InterPro" id="IPR009447">
    <property type="entry name" value="PIGW/GWT1"/>
</dbReference>
<dbReference type="PANTHER" id="PTHR20661:SF0">
    <property type="entry name" value="PHOSPHATIDYLINOSITOL-GLYCAN BIOSYNTHESIS CLASS W PROTEIN"/>
    <property type="match status" value="1"/>
</dbReference>
<feature type="transmembrane region" description="Helical" evidence="6">
    <location>
        <begin position="299"/>
        <end position="317"/>
    </location>
</feature>
<accession>A0A835TH50</accession>
<evidence type="ECO:0000313" key="8">
    <source>
        <dbReference type="Proteomes" id="UP000650467"/>
    </source>
</evidence>
<feature type="transmembrane region" description="Helical" evidence="6">
    <location>
        <begin position="201"/>
        <end position="222"/>
    </location>
</feature>
<feature type="transmembrane region" description="Helical" evidence="6">
    <location>
        <begin position="483"/>
        <end position="500"/>
    </location>
</feature>
<dbReference type="Proteomes" id="UP000650467">
    <property type="component" value="Unassembled WGS sequence"/>
</dbReference>
<comment type="caution">
    <text evidence="7">The sequence shown here is derived from an EMBL/GenBank/DDBJ whole genome shotgun (WGS) entry which is preliminary data.</text>
</comment>
<dbReference type="Pfam" id="PF06423">
    <property type="entry name" value="GWT1"/>
    <property type="match status" value="1"/>
</dbReference>
<evidence type="ECO:0000256" key="2">
    <source>
        <dbReference type="ARBA" id="ARBA00022692"/>
    </source>
</evidence>
<dbReference type="PANTHER" id="PTHR20661">
    <property type="entry name" value="PHOSPHATIDYLINOSITOL-GLYCAN BIOSYNTHESIS CLASS W PROTEIN"/>
    <property type="match status" value="1"/>
</dbReference>
<keyword evidence="8" id="KW-1185">Reference proteome</keyword>
<dbReference type="AlphaFoldDB" id="A0A835TH50"/>
<evidence type="ECO:0000256" key="1">
    <source>
        <dbReference type="ARBA" id="ARBA00004141"/>
    </source>
</evidence>
<evidence type="ECO:0008006" key="9">
    <source>
        <dbReference type="Google" id="ProtNLM"/>
    </source>
</evidence>
<reference evidence="7" key="1">
    <citation type="journal article" date="2020" name="bioRxiv">
        <title>Comparative genomics of Chlamydomonas.</title>
        <authorList>
            <person name="Craig R.J."/>
            <person name="Hasan A.R."/>
            <person name="Ness R.W."/>
            <person name="Keightley P.D."/>
        </authorList>
    </citation>
    <scope>NUCLEOTIDE SEQUENCE</scope>
    <source>
        <strain evidence="7">SAG 7.73</strain>
    </source>
</reference>
<feature type="transmembrane region" description="Helical" evidence="6">
    <location>
        <begin position="50"/>
        <end position="71"/>
    </location>
</feature>
<feature type="region of interest" description="Disordered" evidence="5">
    <location>
        <begin position="437"/>
        <end position="462"/>
    </location>
</feature>
<dbReference type="OrthoDB" id="15270at2759"/>
<feature type="transmembrane region" description="Helical" evidence="6">
    <location>
        <begin position="512"/>
        <end position="533"/>
    </location>
</feature>